<evidence type="ECO:0000256" key="3">
    <source>
        <dbReference type="ARBA" id="ARBA00022475"/>
    </source>
</evidence>
<dbReference type="RefSeq" id="WP_009481177.1">
    <property type="nucleotide sequence ID" value="NZ_BAFE01000007.1"/>
</dbReference>
<sequence>MPTIWVFVYSTAITNDSASFFPSFGVTEAVWSDNPFYGLAVICALVLLASRAERILFRISTGMVLTKLAVVALLGFLMVGQWDIRNIGAFPDLGYLS</sequence>
<dbReference type="GO" id="GO:0003333">
    <property type="term" value="P:amino acid transmembrane transport"/>
    <property type="evidence" value="ECO:0007669"/>
    <property type="project" value="InterPro"/>
</dbReference>
<keyword evidence="10" id="KW-1185">Reference proteome</keyword>
<evidence type="ECO:0000313" key="10">
    <source>
        <dbReference type="Proteomes" id="UP000004367"/>
    </source>
</evidence>
<keyword evidence="5 8" id="KW-0812">Transmembrane</keyword>
<dbReference type="eggNOG" id="COG0814">
    <property type="taxonomic scope" value="Bacteria"/>
</dbReference>
<dbReference type="PANTHER" id="PTHR35334:SF4">
    <property type="entry name" value="SERINE TRANSPORTER-RELATED"/>
    <property type="match status" value="1"/>
</dbReference>
<name>H5UNH1_9MICO</name>
<dbReference type="Proteomes" id="UP000004367">
    <property type="component" value="Unassembled WGS sequence"/>
</dbReference>
<evidence type="ECO:0000256" key="8">
    <source>
        <dbReference type="SAM" id="Phobius"/>
    </source>
</evidence>
<evidence type="ECO:0000256" key="1">
    <source>
        <dbReference type="ARBA" id="ARBA00004429"/>
    </source>
</evidence>
<reference evidence="9 10" key="1">
    <citation type="submission" date="2012-02" db="EMBL/GenBank/DDBJ databases">
        <title>Whole genome shotgun sequence of Mobilicoccus pelagius NBRC 104925.</title>
        <authorList>
            <person name="Yoshida Y."/>
            <person name="Hosoyama A."/>
            <person name="Tsuchikane K."/>
            <person name="Katsumata H."/>
            <person name="Yamazaki S."/>
            <person name="Fujita N."/>
        </authorList>
    </citation>
    <scope>NUCLEOTIDE SEQUENCE [LARGE SCALE GENOMIC DNA]</scope>
    <source>
        <strain evidence="9 10">NBRC 104925</strain>
    </source>
</reference>
<gene>
    <name evidence="9" type="primary">stp</name>
    <name evidence="9" type="ORF">MOPEL_007_00950</name>
</gene>
<dbReference type="EMBL" id="BAFE01000007">
    <property type="protein sequence ID" value="GAB47279.1"/>
    <property type="molecule type" value="Genomic_DNA"/>
</dbReference>
<feature type="transmembrane region" description="Helical" evidence="8">
    <location>
        <begin position="35"/>
        <end position="52"/>
    </location>
</feature>
<evidence type="ECO:0000256" key="5">
    <source>
        <dbReference type="ARBA" id="ARBA00022692"/>
    </source>
</evidence>
<keyword evidence="2" id="KW-0813">Transport</keyword>
<protein>
    <submittedName>
        <fullName evidence="9">Serine transporter</fullName>
    </submittedName>
</protein>
<dbReference type="GO" id="GO:0005886">
    <property type="term" value="C:plasma membrane"/>
    <property type="evidence" value="ECO:0007669"/>
    <property type="project" value="UniProtKB-SubCell"/>
</dbReference>
<keyword evidence="6 8" id="KW-1133">Transmembrane helix</keyword>
<evidence type="ECO:0000256" key="7">
    <source>
        <dbReference type="ARBA" id="ARBA00023136"/>
    </source>
</evidence>
<evidence type="ECO:0000256" key="6">
    <source>
        <dbReference type="ARBA" id="ARBA00022989"/>
    </source>
</evidence>
<keyword evidence="3" id="KW-1003">Cell membrane</keyword>
<feature type="transmembrane region" description="Helical" evidence="8">
    <location>
        <begin position="64"/>
        <end position="82"/>
    </location>
</feature>
<comment type="caution">
    <text evidence="9">The sequence shown here is derived from an EMBL/GenBank/DDBJ whole genome shotgun (WGS) entry which is preliminary data.</text>
</comment>
<dbReference type="PANTHER" id="PTHR35334">
    <property type="entry name" value="SERINE TRANSPORTER"/>
    <property type="match status" value="1"/>
</dbReference>
<comment type="subcellular location">
    <subcellularLocation>
        <location evidence="1">Cell inner membrane</location>
        <topology evidence="1">Multi-pass membrane protein</topology>
    </subcellularLocation>
</comment>
<organism evidence="9 10">
    <name type="scientific">Mobilicoccus pelagius NBRC 104925</name>
    <dbReference type="NCBI Taxonomy" id="1089455"/>
    <lineage>
        <taxon>Bacteria</taxon>
        <taxon>Bacillati</taxon>
        <taxon>Actinomycetota</taxon>
        <taxon>Actinomycetes</taxon>
        <taxon>Micrococcales</taxon>
        <taxon>Dermatophilaceae</taxon>
        <taxon>Mobilicoccus</taxon>
    </lineage>
</organism>
<dbReference type="AlphaFoldDB" id="H5UNH1"/>
<evidence type="ECO:0000313" key="9">
    <source>
        <dbReference type="EMBL" id="GAB47279.1"/>
    </source>
</evidence>
<evidence type="ECO:0000256" key="2">
    <source>
        <dbReference type="ARBA" id="ARBA00022448"/>
    </source>
</evidence>
<evidence type="ECO:0000256" key="4">
    <source>
        <dbReference type="ARBA" id="ARBA00022519"/>
    </source>
</evidence>
<keyword evidence="7 8" id="KW-0472">Membrane</keyword>
<proteinExistence type="predicted"/>
<keyword evidence="4" id="KW-0997">Cell inner membrane</keyword>
<dbReference type="InterPro" id="IPR018227">
    <property type="entry name" value="Amino_acid_transport_2"/>
</dbReference>
<dbReference type="STRING" id="1089455.MOPEL_007_00950"/>
<accession>H5UNH1</accession>